<gene>
    <name evidence="1" type="ORF">NBC122_01298</name>
</gene>
<name>A0A4P6ZF46_9FLAO</name>
<protein>
    <submittedName>
        <fullName evidence="1">Uncharacterized protein</fullName>
    </submittedName>
</protein>
<keyword evidence="2" id="KW-1185">Reference proteome</keyword>
<sequence length="62" mass="7271">MLKLMMNHQKDFIPCLYRKKKAARIAALMDVLKKLFICNNIQFKVNFLGNHPVFWIAFSAIS</sequence>
<dbReference type="AlphaFoldDB" id="A0A4P6ZF46"/>
<accession>A0A4P6ZF46</accession>
<dbReference type="EMBL" id="CP037954">
    <property type="protein sequence ID" value="QBO58125.1"/>
    <property type="molecule type" value="Genomic_DNA"/>
</dbReference>
<dbReference type="KEGG" id="csal:NBC122_01298"/>
<evidence type="ECO:0000313" key="2">
    <source>
        <dbReference type="Proteomes" id="UP000294419"/>
    </source>
</evidence>
<dbReference type="Proteomes" id="UP000294419">
    <property type="component" value="Chromosome"/>
</dbReference>
<proteinExistence type="predicted"/>
<reference evidence="1 2" key="1">
    <citation type="submission" date="2019-03" db="EMBL/GenBank/DDBJ databases">
        <authorList>
            <person name="Kim H."/>
            <person name="Yu S.-M."/>
        </authorList>
    </citation>
    <scope>NUCLEOTIDE SEQUENCE [LARGE SCALE GENOMIC DNA]</scope>
    <source>
        <strain evidence="1 2">NBC122</strain>
    </source>
</reference>
<organism evidence="1 2">
    <name type="scientific">Chryseobacterium salivictor</name>
    <dbReference type="NCBI Taxonomy" id="2547600"/>
    <lineage>
        <taxon>Bacteria</taxon>
        <taxon>Pseudomonadati</taxon>
        <taxon>Bacteroidota</taxon>
        <taxon>Flavobacteriia</taxon>
        <taxon>Flavobacteriales</taxon>
        <taxon>Weeksellaceae</taxon>
        <taxon>Chryseobacterium group</taxon>
        <taxon>Chryseobacterium</taxon>
    </lineage>
</organism>
<evidence type="ECO:0000313" key="1">
    <source>
        <dbReference type="EMBL" id="QBO58125.1"/>
    </source>
</evidence>